<dbReference type="GO" id="GO:0016020">
    <property type="term" value="C:membrane"/>
    <property type="evidence" value="ECO:0007669"/>
    <property type="project" value="UniProtKB-SubCell"/>
</dbReference>
<dbReference type="PANTHER" id="PTHR30566:SF5">
    <property type="entry name" value="MECHANOSENSITIVE ION CHANNEL PROTEIN 1, MITOCHONDRIAL-RELATED"/>
    <property type="match status" value="1"/>
</dbReference>
<dbReference type="SUPFAM" id="SSF50182">
    <property type="entry name" value="Sm-like ribonucleoproteins"/>
    <property type="match status" value="1"/>
</dbReference>
<dbReference type="InterPro" id="IPR023408">
    <property type="entry name" value="MscS_beta-dom_sf"/>
</dbReference>
<feature type="region of interest" description="Disordered" evidence="6">
    <location>
        <begin position="573"/>
        <end position="596"/>
    </location>
</feature>
<sequence>MKTFLFSILLLLQFAQADSNLTNEVNSTLMEMLEAEDKQRNQESILVIENLLVQKKLEEERKLEEEKKKKALIREQKRLVGEKKLALRIESLIEKKTAIEELDKDNIWASKYLPYERYQNFNMKLQELLDEIKVYKNEKDLSDVRKLELKNLEEEYKIVSGKISQLNEYRTDPFAELIKPIQLEEEPGITNPLDIITAMSYQKHLTTLKEENDRKYISLSAALMQIREKNTILRELCLLSDDKTYVEELDRTKEKMKDFELASEVFETSIETFIQRVSQINLNIDKGIQKEIKKSIVTGTIILVLLLIFLLVKYLVRKYMSDNDLFYGMNKVVNFMFIFMIFIILLFTYLENVENLMTILSFASAGIAIALKDWFMSLLGWFVILVSGSIHVGDRVKFVKDGVEYVGDIVDISVLRMTLHEDVTLTTIMLNKRSGRIVFIPNNYIFTDMIANYSHSGLKTVWDGAEFIVTFDSNIAKAQQIAKEVTRKYSKGYTDMTRKQLNRLRSKYSVRNTGVEPRIFTIFEPYGMRVSAWYLTNSYATLTLRTTISVEILARIQAEDDIELALPSQSIYHKNPDNPRVALKDGDEPTENHTAI</sequence>
<evidence type="ECO:0000259" key="9">
    <source>
        <dbReference type="Pfam" id="PF00924"/>
    </source>
</evidence>
<evidence type="ECO:0000313" key="10">
    <source>
        <dbReference type="EMBL" id="CAA6818352.1"/>
    </source>
</evidence>
<gene>
    <name evidence="10" type="ORF">HELGO_WM7447</name>
</gene>
<dbReference type="Pfam" id="PF00924">
    <property type="entry name" value="MS_channel_2nd"/>
    <property type="match status" value="1"/>
</dbReference>
<comment type="subcellular location">
    <subcellularLocation>
        <location evidence="1">Membrane</location>
    </subcellularLocation>
</comment>
<evidence type="ECO:0000256" key="7">
    <source>
        <dbReference type="SAM" id="Phobius"/>
    </source>
</evidence>
<feature type="compositionally biased region" description="Basic and acidic residues" evidence="6">
    <location>
        <begin position="574"/>
        <end position="596"/>
    </location>
</feature>
<feature type="transmembrane region" description="Helical" evidence="7">
    <location>
        <begin position="296"/>
        <end position="316"/>
    </location>
</feature>
<evidence type="ECO:0000256" key="4">
    <source>
        <dbReference type="ARBA" id="ARBA00023136"/>
    </source>
</evidence>
<proteinExistence type="predicted"/>
<evidence type="ECO:0000256" key="1">
    <source>
        <dbReference type="ARBA" id="ARBA00004370"/>
    </source>
</evidence>
<organism evidence="10">
    <name type="scientific">uncultured Sulfurovum sp</name>
    <dbReference type="NCBI Taxonomy" id="269237"/>
    <lineage>
        <taxon>Bacteria</taxon>
        <taxon>Pseudomonadati</taxon>
        <taxon>Campylobacterota</taxon>
        <taxon>Epsilonproteobacteria</taxon>
        <taxon>Campylobacterales</taxon>
        <taxon>Sulfurovaceae</taxon>
        <taxon>Sulfurovum</taxon>
        <taxon>environmental samples</taxon>
    </lineage>
</organism>
<evidence type="ECO:0000256" key="2">
    <source>
        <dbReference type="ARBA" id="ARBA00022692"/>
    </source>
</evidence>
<keyword evidence="5" id="KW-0175">Coiled coil</keyword>
<evidence type="ECO:0000256" key="6">
    <source>
        <dbReference type="SAM" id="MobiDB-lite"/>
    </source>
</evidence>
<protein>
    <submittedName>
        <fullName evidence="10">MscS family mechanosensitive ion channel</fullName>
    </submittedName>
</protein>
<accession>A0A6S6TBZ6</accession>
<name>A0A6S6TBZ6_9BACT</name>
<feature type="coiled-coil region" evidence="5">
    <location>
        <begin position="118"/>
        <end position="169"/>
    </location>
</feature>
<feature type="transmembrane region" description="Helical" evidence="7">
    <location>
        <begin position="328"/>
        <end position="350"/>
    </location>
</feature>
<feature type="transmembrane region" description="Helical" evidence="7">
    <location>
        <begin position="362"/>
        <end position="386"/>
    </location>
</feature>
<feature type="chain" id="PRO_5027650094" evidence="8">
    <location>
        <begin position="18"/>
        <end position="596"/>
    </location>
</feature>
<keyword evidence="2 7" id="KW-0812">Transmembrane</keyword>
<reference evidence="10" key="1">
    <citation type="submission" date="2020-01" db="EMBL/GenBank/DDBJ databases">
        <authorList>
            <person name="Meier V. D."/>
            <person name="Meier V D."/>
        </authorList>
    </citation>
    <scope>NUCLEOTIDE SEQUENCE</scope>
    <source>
        <strain evidence="10">HLG_WM_MAG_06</strain>
    </source>
</reference>
<feature type="signal peptide" evidence="8">
    <location>
        <begin position="1"/>
        <end position="17"/>
    </location>
</feature>
<dbReference type="InterPro" id="IPR006685">
    <property type="entry name" value="MscS_channel_2nd"/>
</dbReference>
<keyword evidence="8" id="KW-0732">Signal</keyword>
<dbReference type="Gene3D" id="2.30.30.60">
    <property type="match status" value="1"/>
</dbReference>
<keyword evidence="3 7" id="KW-1133">Transmembrane helix</keyword>
<dbReference type="AlphaFoldDB" id="A0A6S6TBZ6"/>
<dbReference type="EMBL" id="CACVAP010000090">
    <property type="protein sequence ID" value="CAA6818352.1"/>
    <property type="molecule type" value="Genomic_DNA"/>
</dbReference>
<dbReference type="GO" id="GO:0008381">
    <property type="term" value="F:mechanosensitive monoatomic ion channel activity"/>
    <property type="evidence" value="ECO:0007669"/>
    <property type="project" value="UniProtKB-ARBA"/>
</dbReference>
<evidence type="ECO:0000256" key="3">
    <source>
        <dbReference type="ARBA" id="ARBA00022989"/>
    </source>
</evidence>
<evidence type="ECO:0000256" key="5">
    <source>
        <dbReference type="SAM" id="Coils"/>
    </source>
</evidence>
<dbReference type="InterPro" id="IPR010920">
    <property type="entry name" value="LSM_dom_sf"/>
</dbReference>
<feature type="domain" description="Mechanosensitive ion channel MscS" evidence="9">
    <location>
        <begin position="374"/>
        <end position="455"/>
    </location>
</feature>
<feature type="coiled-coil region" evidence="5">
    <location>
        <begin position="48"/>
        <end position="76"/>
    </location>
</feature>
<evidence type="ECO:0000256" key="8">
    <source>
        <dbReference type="SAM" id="SignalP"/>
    </source>
</evidence>
<keyword evidence="4 7" id="KW-0472">Membrane</keyword>
<dbReference type="PANTHER" id="PTHR30566">
    <property type="entry name" value="YNAI-RELATED MECHANOSENSITIVE ION CHANNEL"/>
    <property type="match status" value="1"/>
</dbReference>